<evidence type="ECO:0000256" key="3">
    <source>
        <dbReference type="ARBA" id="ARBA00022989"/>
    </source>
</evidence>
<dbReference type="EMBL" id="JBBPBM010000004">
    <property type="protein sequence ID" value="KAK8586990.1"/>
    <property type="molecule type" value="Genomic_DNA"/>
</dbReference>
<proteinExistence type="predicted"/>
<evidence type="ECO:0000256" key="5">
    <source>
        <dbReference type="SAM" id="MobiDB-lite"/>
    </source>
</evidence>
<evidence type="ECO:0008006" key="11">
    <source>
        <dbReference type="Google" id="ProtNLM"/>
    </source>
</evidence>
<protein>
    <recommendedName>
        <fullName evidence="11">Nodulin-like domain-containing protein</fullName>
    </recommendedName>
</protein>
<keyword evidence="2 6" id="KW-0812">Transmembrane</keyword>
<dbReference type="CDD" id="cd17354">
    <property type="entry name" value="MFS_Mch1p_like"/>
    <property type="match status" value="1"/>
</dbReference>
<feature type="transmembrane region" description="Helical" evidence="6">
    <location>
        <begin position="176"/>
        <end position="196"/>
    </location>
</feature>
<evidence type="ECO:0000256" key="4">
    <source>
        <dbReference type="ARBA" id="ARBA00023136"/>
    </source>
</evidence>
<feature type="region of interest" description="Disordered" evidence="5">
    <location>
        <begin position="275"/>
        <end position="295"/>
    </location>
</feature>
<accession>A0ABR2FRV2</accession>
<feature type="transmembrane region" description="Helical" evidence="6">
    <location>
        <begin position="148"/>
        <end position="170"/>
    </location>
</feature>
<feature type="transmembrane region" description="Helical" evidence="6">
    <location>
        <begin position="370"/>
        <end position="390"/>
    </location>
</feature>
<feature type="transmembrane region" description="Helical" evidence="6">
    <location>
        <begin position="244"/>
        <end position="264"/>
    </location>
</feature>
<feature type="transmembrane region" description="Helical" evidence="6">
    <location>
        <begin position="56"/>
        <end position="75"/>
    </location>
</feature>
<organism evidence="9 10">
    <name type="scientific">Hibiscus sabdariffa</name>
    <name type="common">roselle</name>
    <dbReference type="NCBI Taxonomy" id="183260"/>
    <lineage>
        <taxon>Eukaryota</taxon>
        <taxon>Viridiplantae</taxon>
        <taxon>Streptophyta</taxon>
        <taxon>Embryophyta</taxon>
        <taxon>Tracheophyta</taxon>
        <taxon>Spermatophyta</taxon>
        <taxon>Magnoliopsida</taxon>
        <taxon>eudicotyledons</taxon>
        <taxon>Gunneridae</taxon>
        <taxon>Pentapetalae</taxon>
        <taxon>rosids</taxon>
        <taxon>malvids</taxon>
        <taxon>Malvales</taxon>
        <taxon>Malvaceae</taxon>
        <taxon>Malvoideae</taxon>
        <taxon>Hibiscus</taxon>
    </lineage>
</organism>
<dbReference type="Pfam" id="PF06813">
    <property type="entry name" value="Nodulin-like"/>
    <property type="match status" value="1"/>
</dbReference>
<feature type="compositionally biased region" description="Basic and acidic residues" evidence="5">
    <location>
        <begin position="280"/>
        <end position="295"/>
    </location>
</feature>
<dbReference type="Gene3D" id="1.20.1250.20">
    <property type="entry name" value="MFS general substrate transporter like domains"/>
    <property type="match status" value="1"/>
</dbReference>
<feature type="domain" description="Nodulin-like" evidence="7">
    <location>
        <begin position="17"/>
        <end position="263"/>
    </location>
</feature>
<feature type="transmembrane region" description="Helical" evidence="6">
    <location>
        <begin position="109"/>
        <end position="136"/>
    </location>
</feature>
<feature type="transmembrane region" description="Helical" evidence="6">
    <location>
        <begin position="216"/>
        <end position="238"/>
    </location>
</feature>
<comment type="subcellular location">
    <subcellularLocation>
        <location evidence="1">Membrane</location>
        <topology evidence="1">Multi-pass membrane protein</topology>
    </subcellularLocation>
</comment>
<reference evidence="9 10" key="1">
    <citation type="journal article" date="2024" name="G3 (Bethesda)">
        <title>Genome assembly of Hibiscus sabdariffa L. provides insights into metabolisms of medicinal natural products.</title>
        <authorList>
            <person name="Kim T."/>
        </authorList>
    </citation>
    <scope>NUCLEOTIDE SEQUENCE [LARGE SCALE GENOMIC DNA]</scope>
    <source>
        <strain evidence="9">TK-2024</strain>
        <tissue evidence="9">Old leaves</tissue>
    </source>
</reference>
<feature type="transmembrane region" description="Helical" evidence="6">
    <location>
        <begin position="82"/>
        <end position="103"/>
    </location>
</feature>
<comment type="caution">
    <text evidence="9">The sequence shown here is derived from an EMBL/GenBank/DDBJ whole genome shotgun (WGS) entry which is preliminary data.</text>
</comment>
<name>A0ABR2FRV2_9ROSI</name>
<dbReference type="PANTHER" id="PTHR21576">
    <property type="entry name" value="UNCHARACTERIZED NODULIN-LIKE PROTEIN"/>
    <property type="match status" value="1"/>
</dbReference>
<keyword evidence="3 6" id="KW-1133">Transmembrane helix</keyword>
<feature type="domain" description="NFD4 C-terminal" evidence="8">
    <location>
        <begin position="330"/>
        <end position="492"/>
    </location>
</feature>
<sequence length="604" mass="65730">MIMEGLKQRFQAFMNNRWLVLVAAIWIQSCTASGYLFGSISPIIKSSLNYNQRQLSLLGVAKNVGVSVGFLAAFLCEILPSWCSLLLGALHNFIGYGLLWLIVTGKVPALPLWAMCVLICLGNNGDTYINTAVLVSCVQNFPKSRGPVVGLVQGFVALSSAILTQIYTTINFSDQASLIFMLAVGPTIVVFALMFIIRPVEGHKQMLPSDDSRFAFIYSVCFLIAPYLMAITLLEGLVTVSHNLVTAFTVVLFLLLFIPIVVTFRKEPSDPAREVLLPKSEQREAGNSDQNAREHGVVCSEVKDDKSKEVDSLLLRGPRIGEDFTLMQALITAELWLIMLSLLLGTGSGLTVIDNLGQMSQSLGYDNAHIYVPMIGISSFFGRVGGGFVSEIIARDHAYPRPIAIAVAQLVIGVGHVSFAMGWPGAMYIGTLLVGLGFGAHWAIVPTIASELFGLKKFGAFYNFLNLVKPVGTLVFSGVIVSSIYDREAEKQAHQHHLQGSIFSGKSGVDEPPTCKGGTGIELGGRNDQCRLGTGGRCGGIVHRVVAGDDVPVAVEDEDDRVWKHVHQWDSHLDSRHYIFPRGHHLDHGSRSLILKGWCSTLKS</sequence>
<dbReference type="PROSITE" id="PS51257">
    <property type="entry name" value="PROKAR_LIPOPROTEIN"/>
    <property type="match status" value="1"/>
</dbReference>
<keyword evidence="4 6" id="KW-0472">Membrane</keyword>
<dbReference type="InterPro" id="IPR036259">
    <property type="entry name" value="MFS_trans_sf"/>
</dbReference>
<evidence type="ECO:0000313" key="9">
    <source>
        <dbReference type="EMBL" id="KAK8586990.1"/>
    </source>
</evidence>
<keyword evidence="10" id="KW-1185">Reference proteome</keyword>
<feature type="transmembrane region" description="Helical" evidence="6">
    <location>
        <begin position="427"/>
        <end position="449"/>
    </location>
</feature>
<evidence type="ECO:0000259" key="7">
    <source>
        <dbReference type="Pfam" id="PF06813"/>
    </source>
</evidence>
<dbReference type="InterPro" id="IPR010658">
    <property type="entry name" value="Nodulin-like"/>
</dbReference>
<feature type="transmembrane region" description="Helical" evidence="6">
    <location>
        <begin position="402"/>
        <end position="421"/>
    </location>
</feature>
<evidence type="ECO:0000256" key="2">
    <source>
        <dbReference type="ARBA" id="ARBA00022692"/>
    </source>
</evidence>
<dbReference type="PANTHER" id="PTHR21576:SF73">
    <property type="entry name" value="F1C9.29 PROTEIN-RELATED"/>
    <property type="match status" value="1"/>
</dbReference>
<dbReference type="Pfam" id="PF23262">
    <property type="entry name" value="NFD4_C"/>
    <property type="match status" value="1"/>
</dbReference>
<gene>
    <name evidence="9" type="ORF">V6N12_021508</name>
</gene>
<dbReference type="Proteomes" id="UP001472677">
    <property type="component" value="Unassembled WGS sequence"/>
</dbReference>
<evidence type="ECO:0000313" key="10">
    <source>
        <dbReference type="Proteomes" id="UP001472677"/>
    </source>
</evidence>
<feature type="transmembrane region" description="Helical" evidence="6">
    <location>
        <begin position="461"/>
        <end position="485"/>
    </location>
</feature>
<dbReference type="SUPFAM" id="SSF103473">
    <property type="entry name" value="MFS general substrate transporter"/>
    <property type="match status" value="2"/>
</dbReference>
<feature type="transmembrane region" description="Helical" evidence="6">
    <location>
        <begin position="329"/>
        <end position="350"/>
    </location>
</feature>
<dbReference type="InterPro" id="IPR056555">
    <property type="entry name" value="NFD4_C"/>
</dbReference>
<evidence type="ECO:0000256" key="6">
    <source>
        <dbReference type="SAM" id="Phobius"/>
    </source>
</evidence>
<evidence type="ECO:0000256" key="1">
    <source>
        <dbReference type="ARBA" id="ARBA00004141"/>
    </source>
</evidence>
<evidence type="ECO:0000259" key="8">
    <source>
        <dbReference type="Pfam" id="PF23262"/>
    </source>
</evidence>